<evidence type="ECO:0000259" key="9">
    <source>
        <dbReference type="PROSITE" id="PS51186"/>
    </source>
</evidence>
<comment type="caution">
    <text evidence="10">The sequence shown here is derived from an EMBL/GenBank/DDBJ whole genome shotgun (WGS) entry which is preliminary data.</text>
</comment>
<dbReference type="SUPFAM" id="SSF55729">
    <property type="entry name" value="Acyl-CoA N-acyltransferases (Nat)"/>
    <property type="match status" value="1"/>
</dbReference>
<evidence type="ECO:0000256" key="3">
    <source>
        <dbReference type="ARBA" id="ARBA00022571"/>
    </source>
</evidence>
<evidence type="ECO:0000313" key="10">
    <source>
        <dbReference type="EMBL" id="TGG91067.1"/>
    </source>
</evidence>
<dbReference type="RefSeq" id="WP_135484489.1">
    <property type="nucleotide sequence ID" value="NZ_SRMF01000010.1"/>
</dbReference>
<keyword evidence="3 8" id="KW-0055">Arginine biosynthesis</keyword>
<dbReference type="InterPro" id="IPR010167">
    <property type="entry name" value="NH2A_AcTrfase"/>
</dbReference>
<comment type="pathway">
    <text evidence="1 8">Amino-acid biosynthesis; L-arginine biosynthesis; N(2)-acetyl-L-ornithine from L-glutamate: step 1/4.</text>
</comment>
<dbReference type="PROSITE" id="PS51186">
    <property type="entry name" value="GNAT"/>
    <property type="match status" value="1"/>
</dbReference>
<dbReference type="InterPro" id="IPR016181">
    <property type="entry name" value="Acyl_CoA_acyltransferase"/>
</dbReference>
<keyword evidence="8" id="KW-0963">Cytoplasm</keyword>
<name>A0A4Z0W302_9GAMM</name>
<dbReference type="InterPro" id="IPR036393">
    <property type="entry name" value="AceGlu_kinase-like_sf"/>
</dbReference>
<dbReference type="Pfam" id="PF00583">
    <property type="entry name" value="Acetyltransf_1"/>
    <property type="match status" value="1"/>
</dbReference>
<dbReference type="EMBL" id="SRMF01000010">
    <property type="protein sequence ID" value="TGG91067.1"/>
    <property type="molecule type" value="Genomic_DNA"/>
</dbReference>
<dbReference type="NCBIfam" id="NF003641">
    <property type="entry name" value="PRK05279.1"/>
    <property type="match status" value="1"/>
</dbReference>
<keyword evidence="11" id="KW-1185">Reference proteome</keyword>
<protein>
    <recommendedName>
        <fullName evidence="8">Amino-acid acetyltransferase</fullName>
        <ecNumber evidence="8">2.3.1.1</ecNumber>
    </recommendedName>
    <alternativeName>
        <fullName evidence="8">N-acetylglutamate synthase</fullName>
        <shortName evidence="8">AGS</shortName>
        <shortName evidence="8">NAGS</shortName>
    </alternativeName>
</protein>
<dbReference type="PIRSF" id="PIRSF000423">
    <property type="entry name" value="ArgA"/>
    <property type="match status" value="1"/>
</dbReference>
<proteinExistence type="inferred from homology"/>
<evidence type="ECO:0000313" key="11">
    <source>
        <dbReference type="Proteomes" id="UP000297475"/>
    </source>
</evidence>
<dbReference type="PANTHER" id="PTHR30602:SF12">
    <property type="entry name" value="AMINO-ACID ACETYLTRANSFERASE NAGS1, CHLOROPLASTIC-RELATED"/>
    <property type="match status" value="1"/>
</dbReference>
<dbReference type="Gene3D" id="3.40.630.30">
    <property type="match status" value="1"/>
</dbReference>
<dbReference type="CDD" id="cd04237">
    <property type="entry name" value="AAK_NAGS-ABP"/>
    <property type="match status" value="1"/>
</dbReference>
<evidence type="ECO:0000256" key="2">
    <source>
        <dbReference type="ARBA" id="ARBA00009145"/>
    </source>
</evidence>
<evidence type="ECO:0000256" key="8">
    <source>
        <dbReference type="HAMAP-Rule" id="MF_01105"/>
    </source>
</evidence>
<feature type="domain" description="N-acetyltransferase" evidence="9">
    <location>
        <begin position="288"/>
        <end position="437"/>
    </location>
</feature>
<dbReference type="Gene3D" id="3.40.1160.10">
    <property type="entry name" value="Acetylglutamate kinase-like"/>
    <property type="match status" value="1"/>
</dbReference>
<comment type="similarity">
    <text evidence="2 8">Belongs to the acetyltransferase family. ArgA subfamily.</text>
</comment>
<sequence length="441" mass="48277">MSTYSDDFLSFFRASSPYIHAHRGKTLVVYLSGEALAHDTSALIHDLALLRSLGLRLVIAYGARPQITADCNAEGIAEAFHDGLRVTDARTLKIAVGVTQQLLVRLQAEFSTGLVNSPMHGAGVSVVSGNFVHAMPRGIINGVDLQFTGTVRRINADGIRHQLDAGNIVLLPPHGFSVTGEVFNLNGLEVAAAAAEAIKADKLTLLGQMDALPRPAEQGQLTPHELRQHLQQVAADTPGLPEAQTALQACQQGIARVHILDATEPGGLLRELYTRDGCGIMVSRDDYDNFRSARAEDIGGIIELLRPLEEQGVLVRRSREQLERDVNEFVVNERDGMIVGCAALHTFVSETGKQAELACVAVHPDYRTHGRGARLLEQVERQARAQGIQQLFALTTRTTHWFQEHGFEPGALGDLPDQRQALYNYQRNSRILIKRLGPHRT</sequence>
<dbReference type="GO" id="GO:0006526">
    <property type="term" value="P:L-arginine biosynthetic process"/>
    <property type="evidence" value="ECO:0007669"/>
    <property type="project" value="UniProtKB-UniRule"/>
</dbReference>
<dbReference type="SUPFAM" id="SSF53633">
    <property type="entry name" value="Carbamate kinase-like"/>
    <property type="match status" value="1"/>
</dbReference>
<dbReference type="EC" id="2.3.1.1" evidence="8"/>
<comment type="miscellaneous">
    <text evidence="8">In bacteria which possess the bifunctional enzyme ornithine acetyltransferase/N-acetylglutamate synthase (ArgJ), ArgA fulfills an anaplerotic role.</text>
</comment>
<keyword evidence="6 8" id="KW-0012">Acyltransferase</keyword>
<dbReference type="UniPathway" id="UPA00068">
    <property type="reaction ID" value="UER00106"/>
</dbReference>
<dbReference type="InterPro" id="IPR033719">
    <property type="entry name" value="NAGS_kin"/>
</dbReference>
<dbReference type="NCBIfam" id="TIGR01890">
    <property type="entry name" value="N-Ac-Glu-synth"/>
    <property type="match status" value="1"/>
</dbReference>
<dbReference type="Proteomes" id="UP000297475">
    <property type="component" value="Unassembled WGS sequence"/>
</dbReference>
<comment type="subcellular location">
    <subcellularLocation>
        <location evidence="8">Cytoplasm</location>
    </subcellularLocation>
</comment>
<keyword evidence="5 8" id="KW-0808">Transferase</keyword>
<gene>
    <name evidence="8" type="primary">argA</name>
    <name evidence="10" type="ORF">E4656_16870</name>
</gene>
<dbReference type="AlphaFoldDB" id="A0A4Z0W302"/>
<dbReference type="InterPro" id="IPR000182">
    <property type="entry name" value="GNAT_dom"/>
</dbReference>
<dbReference type="GO" id="GO:0004042">
    <property type="term" value="F:L-glutamate N-acetyltransferase activity"/>
    <property type="evidence" value="ECO:0007669"/>
    <property type="project" value="UniProtKB-UniRule"/>
</dbReference>
<evidence type="ECO:0000256" key="4">
    <source>
        <dbReference type="ARBA" id="ARBA00022605"/>
    </source>
</evidence>
<dbReference type="GO" id="GO:0005737">
    <property type="term" value="C:cytoplasm"/>
    <property type="evidence" value="ECO:0007669"/>
    <property type="project" value="UniProtKB-SubCell"/>
</dbReference>
<dbReference type="HAMAP" id="MF_01105">
    <property type="entry name" value="N_acetyl_glu_synth"/>
    <property type="match status" value="1"/>
</dbReference>
<dbReference type="PANTHER" id="PTHR30602">
    <property type="entry name" value="AMINO-ACID ACETYLTRANSFERASE"/>
    <property type="match status" value="1"/>
</dbReference>
<evidence type="ECO:0000256" key="1">
    <source>
        <dbReference type="ARBA" id="ARBA00004925"/>
    </source>
</evidence>
<evidence type="ECO:0000256" key="6">
    <source>
        <dbReference type="ARBA" id="ARBA00023315"/>
    </source>
</evidence>
<dbReference type="Pfam" id="PF00696">
    <property type="entry name" value="AA_kinase"/>
    <property type="match status" value="1"/>
</dbReference>
<comment type="catalytic activity">
    <reaction evidence="7 8">
        <text>L-glutamate + acetyl-CoA = N-acetyl-L-glutamate + CoA + H(+)</text>
        <dbReference type="Rhea" id="RHEA:24292"/>
        <dbReference type="ChEBI" id="CHEBI:15378"/>
        <dbReference type="ChEBI" id="CHEBI:29985"/>
        <dbReference type="ChEBI" id="CHEBI:44337"/>
        <dbReference type="ChEBI" id="CHEBI:57287"/>
        <dbReference type="ChEBI" id="CHEBI:57288"/>
        <dbReference type="EC" id="2.3.1.1"/>
    </reaction>
</comment>
<evidence type="ECO:0000256" key="5">
    <source>
        <dbReference type="ARBA" id="ARBA00022679"/>
    </source>
</evidence>
<evidence type="ECO:0000256" key="7">
    <source>
        <dbReference type="ARBA" id="ARBA00048372"/>
    </source>
</evidence>
<reference evidence="10 11" key="1">
    <citation type="submission" date="2019-04" db="EMBL/GenBank/DDBJ databases">
        <title>Natronospirillum operosus gen. nov., sp. nov., a haloalkaliphilic satellite isolated from decaying biomass of laboratory culture of cyanobacterium Geitlerinema sp. and proposal of Natronospirillaceae fam. nov. and Saccharospirillaceae fam. nov.</title>
        <authorList>
            <person name="Kevbrin V."/>
            <person name="Boltyanskaya Y."/>
            <person name="Koziaeva V."/>
            <person name="Grouzdev D.S."/>
            <person name="Park M."/>
            <person name="Cho J."/>
        </authorList>
    </citation>
    <scope>NUCLEOTIDE SEQUENCE [LARGE SCALE GENOMIC DNA]</scope>
    <source>
        <strain evidence="10 11">G-116</strain>
    </source>
</reference>
<keyword evidence="4 8" id="KW-0028">Amino-acid biosynthesis</keyword>
<dbReference type="InterPro" id="IPR001048">
    <property type="entry name" value="Asp/Glu/Uridylate_kinase"/>
</dbReference>
<dbReference type="OrthoDB" id="9802238at2"/>
<dbReference type="CDD" id="cd04301">
    <property type="entry name" value="NAT_SF"/>
    <property type="match status" value="1"/>
</dbReference>
<organism evidence="10 11">
    <name type="scientific">Natronospirillum operosum</name>
    <dbReference type="NCBI Taxonomy" id="2759953"/>
    <lineage>
        <taxon>Bacteria</taxon>
        <taxon>Pseudomonadati</taxon>
        <taxon>Pseudomonadota</taxon>
        <taxon>Gammaproteobacteria</taxon>
        <taxon>Oceanospirillales</taxon>
        <taxon>Natronospirillaceae</taxon>
        <taxon>Natronospirillum</taxon>
    </lineage>
</organism>
<accession>A0A4Z0W302</accession>